<dbReference type="InterPro" id="IPR018534">
    <property type="entry name" value="Tet_reg_excision_RteC"/>
</dbReference>
<reference evidence="1 2" key="1">
    <citation type="submission" date="2019-04" db="EMBL/GenBank/DDBJ databases">
        <title>Draft genome sequence of Robertkochia marina CC-AMO-30D.</title>
        <authorList>
            <person name="Hameed A."/>
            <person name="Lin S.-Y."/>
            <person name="Shahina M."/>
            <person name="Lai W.-A."/>
            <person name="Young C.-C."/>
        </authorList>
    </citation>
    <scope>NUCLEOTIDE SEQUENCE [LARGE SCALE GENOMIC DNA]</scope>
    <source>
        <strain evidence="1 2">CC-AMO-30D</strain>
    </source>
</reference>
<organism evidence="1 2">
    <name type="scientific">Robertkochia marina</name>
    <dbReference type="NCBI Taxonomy" id="1227945"/>
    <lineage>
        <taxon>Bacteria</taxon>
        <taxon>Pseudomonadati</taxon>
        <taxon>Bacteroidota</taxon>
        <taxon>Flavobacteriia</taxon>
        <taxon>Flavobacteriales</taxon>
        <taxon>Flavobacteriaceae</taxon>
        <taxon>Robertkochia</taxon>
    </lineage>
</organism>
<keyword evidence="2" id="KW-1185">Reference proteome</keyword>
<dbReference type="EMBL" id="SSMC01000002">
    <property type="protein sequence ID" value="THD67617.1"/>
    <property type="molecule type" value="Genomic_DNA"/>
</dbReference>
<dbReference type="AlphaFoldDB" id="A0A4S3M0R3"/>
<proteinExistence type="predicted"/>
<comment type="caution">
    <text evidence="1">The sequence shown here is derived from an EMBL/GenBank/DDBJ whole genome shotgun (WGS) entry which is preliminary data.</text>
</comment>
<dbReference type="OrthoDB" id="790983at2"/>
<protein>
    <recommendedName>
        <fullName evidence="3">Tetracycline regulation of excision, RteC</fullName>
    </recommendedName>
</protein>
<dbReference type="RefSeq" id="WP_136335822.1">
    <property type="nucleotide sequence ID" value="NZ_QXMP01000008.1"/>
</dbReference>
<dbReference type="Pfam" id="PF09357">
    <property type="entry name" value="RteC"/>
    <property type="match status" value="1"/>
</dbReference>
<dbReference type="Proteomes" id="UP000305939">
    <property type="component" value="Unassembled WGS sequence"/>
</dbReference>
<accession>A0A4S3M0R3</accession>
<evidence type="ECO:0000313" key="2">
    <source>
        <dbReference type="Proteomes" id="UP000305939"/>
    </source>
</evidence>
<sequence length="280" mass="33649">MDLVELLQDFRLELTDLKYDHPNLFKRATFGLDLSTKTLHGMHDEILKHPFKNESQEIQFFKQIKPEPYAYWIYYKQVLYAEEFSEVCLNRVYRKFIQEKINELHGFYREHKQFWNYIQSNGSDLDAVYFLRKNNREMEISSMEHYRYHCFSTPYDHTHAKLLALPKLYKYFEKVLFDLDHPKEPTLDEGPDFGLPQLQWTGSKVALIELIYALHHSKILNHGKHDIQEVARVFQRLFGVELSDIYKVYGEIRGRKKTRTKFLDELRYQLNLGLERADGI</sequence>
<name>A0A4S3M0R3_9FLAO</name>
<evidence type="ECO:0008006" key="3">
    <source>
        <dbReference type="Google" id="ProtNLM"/>
    </source>
</evidence>
<evidence type="ECO:0000313" key="1">
    <source>
        <dbReference type="EMBL" id="THD67617.1"/>
    </source>
</evidence>
<gene>
    <name evidence="1" type="ORF">E7Z59_08130</name>
</gene>